<name>A0A2T7NT06_POMCA</name>
<dbReference type="Pfam" id="PF08434">
    <property type="entry name" value="CLCA"/>
    <property type="match status" value="1"/>
</dbReference>
<evidence type="ECO:0000313" key="5">
    <source>
        <dbReference type="Proteomes" id="UP000245119"/>
    </source>
</evidence>
<organism evidence="4 5">
    <name type="scientific">Pomacea canaliculata</name>
    <name type="common">Golden apple snail</name>
    <dbReference type="NCBI Taxonomy" id="400727"/>
    <lineage>
        <taxon>Eukaryota</taxon>
        <taxon>Metazoa</taxon>
        <taxon>Spiralia</taxon>
        <taxon>Lophotrochozoa</taxon>
        <taxon>Mollusca</taxon>
        <taxon>Gastropoda</taxon>
        <taxon>Caenogastropoda</taxon>
        <taxon>Architaenioglossa</taxon>
        <taxon>Ampullarioidea</taxon>
        <taxon>Ampullariidae</taxon>
        <taxon>Pomacea</taxon>
    </lineage>
</organism>
<evidence type="ECO:0000256" key="2">
    <source>
        <dbReference type="SAM" id="SignalP"/>
    </source>
</evidence>
<feature type="transmembrane region" description="Helical" evidence="1">
    <location>
        <begin position="899"/>
        <end position="925"/>
    </location>
</feature>
<keyword evidence="1" id="KW-0812">Transmembrane</keyword>
<dbReference type="SUPFAM" id="SSF53300">
    <property type="entry name" value="vWA-like"/>
    <property type="match status" value="1"/>
</dbReference>
<protein>
    <recommendedName>
        <fullName evidence="3">VWFA domain-containing protein</fullName>
    </recommendedName>
</protein>
<evidence type="ECO:0000313" key="4">
    <source>
        <dbReference type="EMBL" id="PVD24282.1"/>
    </source>
</evidence>
<evidence type="ECO:0000256" key="1">
    <source>
        <dbReference type="SAM" id="Phobius"/>
    </source>
</evidence>
<dbReference type="Gene3D" id="3.40.50.410">
    <property type="entry name" value="von Willebrand factor, type A domain"/>
    <property type="match status" value="1"/>
</dbReference>
<dbReference type="OMA" id="KTHIART"/>
<keyword evidence="5" id="KW-1185">Reference proteome</keyword>
<keyword evidence="1" id="KW-0472">Membrane</keyword>
<dbReference type="PROSITE" id="PS50234">
    <property type="entry name" value="VWFA"/>
    <property type="match status" value="1"/>
</dbReference>
<dbReference type="InterPro" id="IPR002035">
    <property type="entry name" value="VWF_A"/>
</dbReference>
<dbReference type="CDD" id="cd00198">
    <property type="entry name" value="vWFA"/>
    <property type="match status" value="1"/>
</dbReference>
<dbReference type="PANTHER" id="PTHR10579">
    <property type="entry name" value="CALCIUM-ACTIVATED CHLORIDE CHANNEL REGULATOR"/>
    <property type="match status" value="1"/>
</dbReference>
<keyword evidence="1" id="KW-1133">Transmembrane helix</keyword>
<dbReference type="AlphaFoldDB" id="A0A2T7NT06"/>
<proteinExistence type="predicted"/>
<dbReference type="InterPro" id="IPR013642">
    <property type="entry name" value="CLCA_N"/>
</dbReference>
<accession>A0A2T7NT06</accession>
<dbReference type="Proteomes" id="UP000245119">
    <property type="component" value="Linkage Group LG9"/>
</dbReference>
<dbReference type="SMART" id="SM00327">
    <property type="entry name" value="VWA"/>
    <property type="match status" value="1"/>
</dbReference>
<reference evidence="4 5" key="1">
    <citation type="submission" date="2018-04" db="EMBL/GenBank/DDBJ databases">
        <title>The genome of golden apple snail Pomacea canaliculata provides insight into stress tolerance and invasive adaptation.</title>
        <authorList>
            <person name="Liu C."/>
            <person name="Liu B."/>
            <person name="Ren Y."/>
            <person name="Zhang Y."/>
            <person name="Wang H."/>
            <person name="Li S."/>
            <person name="Jiang F."/>
            <person name="Yin L."/>
            <person name="Zhang G."/>
            <person name="Qian W."/>
            <person name="Fan W."/>
        </authorList>
    </citation>
    <scope>NUCLEOTIDE SEQUENCE [LARGE SCALE GENOMIC DNA]</scope>
    <source>
        <strain evidence="4">SZHN2017</strain>
        <tissue evidence="4">Muscle</tissue>
    </source>
</reference>
<sequence>MAVKIASRRKLGVMLSIIMTVTLTVTQNHLCQAKATLEGHGYKGITIFIQHDIEEDHFLLTKLEESLTNASKVLLRATQGQVYFKEFIIVLPHNWRRNSSYGNADACGDISEKIVISSTKSEYGDAPYVKQPEGCGKPGLFMHLTPSYITDDSVSAKWGPRGKTIAHEWAHLRWGVFDEYATKQGQIKVEGGIKYKPKCPENIKFKENVIQLRKGGYKPKVYRLEGPSQVASIMFTHYLENVMFCNSSEGSAVRHNTKAPNRQNRLCKEKSSWEVMREHSDFKEMRPSLTWSEVTRPQFKYVQTKLPRIVLVLDTSGSMNEHHRLQTMNNAAKTIILTKIKPGTSVGIVEFNTKATVLSELVTITTEADRKTLISRLPTVADGFTSIGAGILLGLEVLHRGMDESSGGTLIVITDGDENTDPRVRDVQHNIYNKSVTPYTISVTESADPVMTNLSLGTGGKSFFDSGDYNSTGLIDSLVTIVTSGDLTHDPRVPVLLQTEAGSVSTSSLLTGEFYVDSTLGHNTTVFISFTSTVNVNLTGPGNISISNHTHPQLYITDGSGIIQILLSDFAKNGTWFYNIIAIEEESHVVVTVQSSASTDGNDVIQVLSWLPEEHNLVFTPDQKLAIYAEVTRGWSSVLNSQVIAVIGRPQSGPLNLILLDNGVGSDITKDDGIYSAYILAKDLSGDGRYGIKVRVEGVEGVTSVVVGGRGGSSGVLEVDTVESIEELVTEELGRFQRVTSGGMFSVSGFPSDRTIPDVLPPSRITDLTVSYDGSGNGTAELEWTSVGGDMDRGTAASYTFYFITDLDLTDSKELNDSVWSEVSQTYLRDLRSPQPAGSREHINIPLDLLGENDILFLCVRATDEEGNKGELSNIVQVTRLQGPDVVPKMEDEEPGSRYYALITTLPILVITFLAVILTSLVLALRRRRRKSFRLERKTETESCVLYSASKLGDAQKQWHYTARL</sequence>
<feature type="signal peptide" evidence="2">
    <location>
        <begin position="1"/>
        <end position="26"/>
    </location>
</feature>
<comment type="caution">
    <text evidence="4">The sequence shown here is derived from an EMBL/GenBank/DDBJ whole genome shotgun (WGS) entry which is preliminary data.</text>
</comment>
<dbReference type="PANTHER" id="PTHR10579:SF177">
    <property type="entry name" value="CALCIUM-ACTIVATED CHLORIDE CHANNEL REGULATOR 4-LIKE PROTEIN"/>
    <property type="match status" value="1"/>
</dbReference>
<feature type="domain" description="VWFA" evidence="3">
    <location>
        <begin position="308"/>
        <end position="482"/>
    </location>
</feature>
<dbReference type="InterPro" id="IPR036465">
    <property type="entry name" value="vWFA_dom_sf"/>
</dbReference>
<dbReference type="Pfam" id="PF00092">
    <property type="entry name" value="VWA"/>
    <property type="match status" value="1"/>
</dbReference>
<dbReference type="EMBL" id="PZQS01000009">
    <property type="protein sequence ID" value="PVD24282.1"/>
    <property type="molecule type" value="Genomic_DNA"/>
</dbReference>
<keyword evidence="2" id="KW-0732">Signal</keyword>
<gene>
    <name evidence="4" type="ORF">C0Q70_14753</name>
</gene>
<evidence type="ECO:0000259" key="3">
    <source>
        <dbReference type="PROSITE" id="PS50234"/>
    </source>
</evidence>
<dbReference type="InterPro" id="IPR051266">
    <property type="entry name" value="CLCR"/>
</dbReference>
<dbReference type="STRING" id="400727.A0A2T7NT06"/>
<dbReference type="OrthoDB" id="10021899at2759"/>
<feature type="chain" id="PRO_5015409300" description="VWFA domain-containing protein" evidence="2">
    <location>
        <begin position="27"/>
        <end position="965"/>
    </location>
</feature>